<dbReference type="SUPFAM" id="SSF55961">
    <property type="entry name" value="Bet v1-like"/>
    <property type="match status" value="1"/>
</dbReference>
<keyword evidence="3" id="KW-1185">Reference proteome</keyword>
<dbReference type="Pfam" id="PF10604">
    <property type="entry name" value="Polyketide_cyc2"/>
    <property type="match status" value="1"/>
</dbReference>
<evidence type="ECO:0000313" key="2">
    <source>
        <dbReference type="EMBL" id="GAA4390664.1"/>
    </source>
</evidence>
<sequence>MIHWRLNQRSVNQMKTLKKIGLGLLGLVVVLAVVGMLLPRHVHVERSLTMQAPPAVVFEQVNTLQNWEAWSPWHKLDPNMQLTYAGPAAGAGASYSWLSQMSEVGNGTLRILHAIPHSRIDTEMVFDDNGKGQASYFFTSTPQGTKVTWTMDTDLGLNPVGRYVGLFIEGWVGQDYERGLRNLQQVVEGNSEAKQLTANSQQKASATN</sequence>
<accession>A0ABP8JH22</accession>
<keyword evidence="1" id="KW-0472">Membrane</keyword>
<gene>
    <name evidence="2" type="ORF">GCM10023186_39100</name>
</gene>
<proteinExistence type="predicted"/>
<dbReference type="EMBL" id="BAABHA010000015">
    <property type="protein sequence ID" value="GAA4390664.1"/>
    <property type="molecule type" value="Genomic_DNA"/>
</dbReference>
<evidence type="ECO:0000313" key="3">
    <source>
        <dbReference type="Proteomes" id="UP001500454"/>
    </source>
</evidence>
<dbReference type="InterPro" id="IPR019587">
    <property type="entry name" value="Polyketide_cyclase/dehydratase"/>
</dbReference>
<dbReference type="CDD" id="cd07818">
    <property type="entry name" value="SRPBCC_1"/>
    <property type="match status" value="1"/>
</dbReference>
<dbReference type="InterPro" id="IPR023393">
    <property type="entry name" value="START-like_dom_sf"/>
</dbReference>
<feature type="transmembrane region" description="Helical" evidence="1">
    <location>
        <begin position="20"/>
        <end position="38"/>
    </location>
</feature>
<keyword evidence="1" id="KW-0812">Transmembrane</keyword>
<evidence type="ECO:0000256" key="1">
    <source>
        <dbReference type="SAM" id="Phobius"/>
    </source>
</evidence>
<keyword evidence="1" id="KW-1133">Transmembrane helix</keyword>
<dbReference type="Proteomes" id="UP001500454">
    <property type="component" value="Unassembled WGS sequence"/>
</dbReference>
<protein>
    <submittedName>
        <fullName evidence="2">SRPBCC family protein</fullName>
    </submittedName>
</protein>
<reference evidence="3" key="1">
    <citation type="journal article" date="2019" name="Int. J. Syst. Evol. Microbiol.">
        <title>The Global Catalogue of Microorganisms (GCM) 10K type strain sequencing project: providing services to taxonomists for standard genome sequencing and annotation.</title>
        <authorList>
            <consortium name="The Broad Institute Genomics Platform"/>
            <consortium name="The Broad Institute Genome Sequencing Center for Infectious Disease"/>
            <person name="Wu L."/>
            <person name="Ma J."/>
        </authorList>
    </citation>
    <scope>NUCLEOTIDE SEQUENCE [LARGE SCALE GENOMIC DNA]</scope>
    <source>
        <strain evidence="3">JCM 17924</strain>
    </source>
</reference>
<organism evidence="2 3">
    <name type="scientific">Hymenobacter koreensis</name>
    <dbReference type="NCBI Taxonomy" id="1084523"/>
    <lineage>
        <taxon>Bacteria</taxon>
        <taxon>Pseudomonadati</taxon>
        <taxon>Bacteroidota</taxon>
        <taxon>Cytophagia</taxon>
        <taxon>Cytophagales</taxon>
        <taxon>Hymenobacteraceae</taxon>
        <taxon>Hymenobacter</taxon>
    </lineage>
</organism>
<dbReference type="RefSeq" id="WP_345226980.1">
    <property type="nucleotide sequence ID" value="NZ_BAABHA010000015.1"/>
</dbReference>
<dbReference type="Gene3D" id="3.30.530.20">
    <property type="match status" value="1"/>
</dbReference>
<comment type="caution">
    <text evidence="2">The sequence shown here is derived from an EMBL/GenBank/DDBJ whole genome shotgun (WGS) entry which is preliminary data.</text>
</comment>
<name>A0ABP8JH22_9BACT</name>